<sequence length="452" mass="48783">MDAGVGLPISPPSNATAYLNISPVLLANLTEAMSLTQAEIGIVVSNTRSYLKENIINLALLTMFFGLFTVLAGVAAYVLLSKGIKQKAPASMLIAIIAMWTSTVVYWIVTSISVAYTYFIVRDSASQSFQRITDMQACLPNLFPGADTATSSNCPFEVLSSSPPTSAAYPIRDCAGTVALTVNVIIGDSIVWWRAWVLWPNNKIVRCICIVMILLTLAMGTVDTKDACTLQALFQLNDDPVRSGESGLGPEGVGFTNGTMFSGDVWGLVVGISSLLTNVVATTLIAYRAWEHRRIIMSYLRESSRRTKVTRTLALLVESGLLYCALWVTIVIYELSYVSPTTENSTFAAGFYYVVVGCLVPLIGMYPTLIIIICAIDKSLYEKSADDAARNTASMVFNVPRARSRRHSTLSELISISSTDDAHDSEAESVGGPPAILEDTPKEGGASHLLPL</sequence>
<accession>A0A5C2S6Q2</accession>
<evidence type="ECO:0000313" key="3">
    <source>
        <dbReference type="EMBL" id="RPD59432.1"/>
    </source>
</evidence>
<gene>
    <name evidence="3" type="ORF">L227DRAFT_654059</name>
</gene>
<feature type="transmembrane region" description="Helical" evidence="2">
    <location>
        <begin position="265"/>
        <end position="290"/>
    </location>
</feature>
<dbReference type="OrthoDB" id="3214103at2759"/>
<feature type="transmembrane region" description="Helical" evidence="2">
    <location>
        <begin position="204"/>
        <end position="222"/>
    </location>
</feature>
<proteinExistence type="predicted"/>
<feature type="transmembrane region" description="Helical" evidence="2">
    <location>
        <begin position="311"/>
        <end position="333"/>
    </location>
</feature>
<keyword evidence="2" id="KW-1133">Transmembrane helix</keyword>
<evidence type="ECO:0000256" key="2">
    <source>
        <dbReference type="SAM" id="Phobius"/>
    </source>
</evidence>
<protein>
    <submittedName>
        <fullName evidence="3">Uncharacterized protein</fullName>
    </submittedName>
</protein>
<keyword evidence="4" id="KW-1185">Reference proteome</keyword>
<evidence type="ECO:0000313" key="4">
    <source>
        <dbReference type="Proteomes" id="UP000313359"/>
    </source>
</evidence>
<name>A0A5C2S6Q2_9APHY</name>
<keyword evidence="2" id="KW-0812">Transmembrane</keyword>
<dbReference type="Proteomes" id="UP000313359">
    <property type="component" value="Unassembled WGS sequence"/>
</dbReference>
<dbReference type="AlphaFoldDB" id="A0A5C2S6Q2"/>
<feature type="transmembrane region" description="Helical" evidence="2">
    <location>
        <begin position="92"/>
        <end position="121"/>
    </location>
</feature>
<keyword evidence="2" id="KW-0472">Membrane</keyword>
<evidence type="ECO:0000256" key="1">
    <source>
        <dbReference type="SAM" id="MobiDB-lite"/>
    </source>
</evidence>
<reference evidence="3" key="1">
    <citation type="journal article" date="2018" name="Genome Biol. Evol.">
        <title>Genomics and development of Lentinus tigrinus, a white-rot wood-decaying mushroom with dimorphic fruiting bodies.</title>
        <authorList>
            <person name="Wu B."/>
            <person name="Xu Z."/>
            <person name="Knudson A."/>
            <person name="Carlson A."/>
            <person name="Chen N."/>
            <person name="Kovaka S."/>
            <person name="LaButti K."/>
            <person name="Lipzen A."/>
            <person name="Pennachio C."/>
            <person name="Riley R."/>
            <person name="Schakwitz W."/>
            <person name="Umezawa K."/>
            <person name="Ohm R.A."/>
            <person name="Grigoriev I.V."/>
            <person name="Nagy L.G."/>
            <person name="Gibbons J."/>
            <person name="Hibbett D."/>
        </authorList>
    </citation>
    <scope>NUCLEOTIDE SEQUENCE [LARGE SCALE GENOMIC DNA]</scope>
    <source>
        <strain evidence="3">ALCF2SS1-6</strain>
    </source>
</reference>
<feature type="region of interest" description="Disordered" evidence="1">
    <location>
        <begin position="418"/>
        <end position="452"/>
    </location>
</feature>
<feature type="transmembrane region" description="Helical" evidence="2">
    <location>
        <begin position="353"/>
        <end position="376"/>
    </location>
</feature>
<organism evidence="3 4">
    <name type="scientific">Lentinus tigrinus ALCF2SS1-6</name>
    <dbReference type="NCBI Taxonomy" id="1328759"/>
    <lineage>
        <taxon>Eukaryota</taxon>
        <taxon>Fungi</taxon>
        <taxon>Dikarya</taxon>
        <taxon>Basidiomycota</taxon>
        <taxon>Agaricomycotina</taxon>
        <taxon>Agaricomycetes</taxon>
        <taxon>Polyporales</taxon>
        <taxon>Polyporaceae</taxon>
        <taxon>Lentinus</taxon>
    </lineage>
</organism>
<dbReference type="EMBL" id="ML122270">
    <property type="protein sequence ID" value="RPD59432.1"/>
    <property type="molecule type" value="Genomic_DNA"/>
</dbReference>
<feature type="transmembrane region" description="Helical" evidence="2">
    <location>
        <begin position="55"/>
        <end position="80"/>
    </location>
</feature>